<organism evidence="3 4">
    <name type="scientific">Pseudogymnoascus verrucosus</name>
    <dbReference type="NCBI Taxonomy" id="342668"/>
    <lineage>
        <taxon>Eukaryota</taxon>
        <taxon>Fungi</taxon>
        <taxon>Dikarya</taxon>
        <taxon>Ascomycota</taxon>
        <taxon>Pezizomycotina</taxon>
        <taxon>Leotiomycetes</taxon>
        <taxon>Thelebolales</taxon>
        <taxon>Thelebolaceae</taxon>
        <taxon>Pseudogymnoascus</taxon>
    </lineage>
</organism>
<protein>
    <recommendedName>
        <fullName evidence="2">Amidase domain-containing protein</fullName>
    </recommendedName>
</protein>
<feature type="chain" id="PRO_5008609025" description="Amidase domain-containing protein" evidence="1">
    <location>
        <begin position="20"/>
        <end position="557"/>
    </location>
</feature>
<evidence type="ECO:0000259" key="2">
    <source>
        <dbReference type="Pfam" id="PF01425"/>
    </source>
</evidence>
<name>A0A1B8GUM5_9PEZI</name>
<dbReference type="InterPro" id="IPR036928">
    <property type="entry name" value="AS_sf"/>
</dbReference>
<dbReference type="STRING" id="342668.A0A1B8GUM5"/>
<dbReference type="InterPro" id="IPR023631">
    <property type="entry name" value="Amidase_dom"/>
</dbReference>
<dbReference type="Pfam" id="PF01425">
    <property type="entry name" value="Amidase"/>
    <property type="match status" value="1"/>
</dbReference>
<dbReference type="PANTHER" id="PTHR42678:SF34">
    <property type="entry name" value="OS04G0183300 PROTEIN"/>
    <property type="match status" value="1"/>
</dbReference>
<accession>A0A1B8GUM5</accession>
<gene>
    <name evidence="3" type="ORF">VE01_02821</name>
</gene>
<reference evidence="4" key="2">
    <citation type="journal article" date="2018" name="Nat. Commun.">
        <title>Extreme sensitivity to ultraviolet light in the fungal pathogen causing white-nose syndrome of bats.</title>
        <authorList>
            <person name="Palmer J.M."/>
            <person name="Drees K.P."/>
            <person name="Foster J.T."/>
            <person name="Lindner D.L."/>
        </authorList>
    </citation>
    <scope>NUCLEOTIDE SEQUENCE [LARGE SCALE GENOMIC DNA]</scope>
    <source>
        <strain evidence="4">UAMH 10579</strain>
    </source>
</reference>
<evidence type="ECO:0000313" key="4">
    <source>
        <dbReference type="Proteomes" id="UP000091956"/>
    </source>
</evidence>
<dbReference type="RefSeq" id="XP_018133233.1">
    <property type="nucleotide sequence ID" value="XM_018272325.1"/>
</dbReference>
<dbReference type="SUPFAM" id="SSF75304">
    <property type="entry name" value="Amidase signature (AS) enzymes"/>
    <property type="match status" value="1"/>
</dbReference>
<dbReference type="OrthoDB" id="566138at2759"/>
<evidence type="ECO:0000256" key="1">
    <source>
        <dbReference type="SAM" id="SignalP"/>
    </source>
</evidence>
<dbReference type="PANTHER" id="PTHR42678">
    <property type="entry name" value="AMIDASE"/>
    <property type="match status" value="1"/>
</dbReference>
<evidence type="ECO:0000313" key="3">
    <source>
        <dbReference type="EMBL" id="OBT99500.1"/>
    </source>
</evidence>
<dbReference type="GeneID" id="28836207"/>
<dbReference type="Proteomes" id="UP000091956">
    <property type="component" value="Unassembled WGS sequence"/>
</dbReference>
<reference evidence="3 4" key="1">
    <citation type="submission" date="2016-03" db="EMBL/GenBank/DDBJ databases">
        <title>Comparative genomics of Pseudogymnoascus destructans, the fungus causing white-nose syndrome of bats.</title>
        <authorList>
            <person name="Palmer J.M."/>
            <person name="Drees K.P."/>
            <person name="Foster J.T."/>
            <person name="Lindner D.L."/>
        </authorList>
    </citation>
    <scope>NUCLEOTIDE SEQUENCE [LARGE SCALE GENOMIC DNA]</scope>
    <source>
        <strain evidence="3 4">UAMH 10579</strain>
    </source>
</reference>
<dbReference type="AlphaFoldDB" id="A0A1B8GUM5"/>
<proteinExistence type="predicted"/>
<keyword evidence="1" id="KW-0732">Signal</keyword>
<feature type="signal peptide" evidence="1">
    <location>
        <begin position="1"/>
        <end position="19"/>
    </location>
</feature>
<feature type="domain" description="Amidase" evidence="2">
    <location>
        <begin position="58"/>
        <end position="524"/>
    </location>
</feature>
<dbReference type="Gene3D" id="3.90.1300.10">
    <property type="entry name" value="Amidase signature (AS) domain"/>
    <property type="match status" value="1"/>
</dbReference>
<keyword evidence="4" id="KW-1185">Reference proteome</keyword>
<sequence>MMLPRILLMLSLLVLGVFGLRVPRSPDKKVKDIFPDLLDAGTDELMKGLKQKHFTSVDLVKAYLRRIQEVQSQLHVVTEINPDAISIAQTLDAERAHGKLRSALHGLPMLVKDNIATNDKMNNSAGSFALLGAKVPRDSTVVAKLKAAGVIIIGKSSMSEWANFRSGFDNSCNGWSAHGGQVLGAYAADQDPSGSSSGSAVGASLGLAFAALGTETSASIIFPGSVNNAVGIKPTVGLTSRALVIPVSERQDTVGPLARTVTDAAHVLNIIAGKDPSDSYTNAQPFSQPPDYTKYLKKNFLEGKRIGIPRNAFLPIGDSNIDAPILATFEAAIKELKVAGAIIIDNANFSQWEEYYNSSVTFYGAVNLVVAIDFITNLPQYFAKLTTNPNDITSLSALRDFTQHNPHENYPTRDTAVFDAALTVTGDNTAPGFQAFADQTHAWGTYGGVTGALDTYRLDALVMPSMYAPGVPALAGLPIVTVPMGKYPAGTQVQRLGPCGLVAVAPNVPIGLSFLGAAWSEEELIGCAFAYEQRTLVRDKVRPIVMPTSQLEDVVGH</sequence>
<dbReference type="EMBL" id="KV460212">
    <property type="protein sequence ID" value="OBT99500.1"/>
    <property type="molecule type" value="Genomic_DNA"/>
</dbReference>